<accession>A0A0B7NW77</accession>
<name>A0A0B7NW77_9FUNG</name>
<dbReference type="PANTHER" id="PTHR10910">
    <property type="entry name" value="EUKARYOTE SPECIFIC DSRNA BINDING PROTEIN"/>
    <property type="match status" value="1"/>
</dbReference>
<dbReference type="GO" id="GO:0006382">
    <property type="term" value="P:adenosine to inosine editing"/>
    <property type="evidence" value="ECO:0007669"/>
    <property type="project" value="TreeGrafter"/>
</dbReference>
<proteinExistence type="predicted"/>
<dbReference type="STRING" id="35722.A0A0B7NW77"/>
<dbReference type="Proteomes" id="UP000054107">
    <property type="component" value="Unassembled WGS sequence"/>
</dbReference>
<dbReference type="GO" id="GO:0006396">
    <property type="term" value="P:RNA processing"/>
    <property type="evidence" value="ECO:0007669"/>
    <property type="project" value="InterPro"/>
</dbReference>
<feature type="domain" description="A to I editase" evidence="1">
    <location>
        <begin position="61"/>
        <end position="277"/>
    </location>
</feature>
<protein>
    <recommendedName>
        <fullName evidence="1">A to I editase domain-containing protein</fullName>
    </recommendedName>
</protein>
<gene>
    <name evidence="2" type="primary">PARPA_13633.1 scaffold 47020</name>
</gene>
<sequence>MWKSIPDVESKIVQASLDKYNQLSKQGKPILHQQKAEWTVLASIVMIHCASKDDYSIKVISLGTGLKCLPFSKVCKKGDLLNDGHAEVIARRGYLLEIYPKQHDKDTFPFIQRGSCLELGPEYSLHMYVSQSPCGDASMSALALGQSQESRQLFESGKKRKEAPTMDDYPYFTENIYANKRLKMAENDALDQVTTKQFQRGRYDFSQIGILRTKPGRLDSEPTLSMSCSDKLARWNVLGLQSALLSNAYHPLYLASIIVGDMFDQQALERALYGRMAFIQEATEKYKATVSCGTCLSWVVGMDKSEVFVNGGKQGAPKNRPANAKTRPSLCKKSLYHKSVSSGLVQDGTLTYGQCKQKADLYQKAKHCLLDQVFDTWVQTPSDYETFTLSSP</sequence>
<dbReference type="GO" id="GO:0005737">
    <property type="term" value="C:cytoplasm"/>
    <property type="evidence" value="ECO:0007669"/>
    <property type="project" value="TreeGrafter"/>
</dbReference>
<evidence type="ECO:0000259" key="1">
    <source>
        <dbReference type="PROSITE" id="PS50141"/>
    </source>
</evidence>
<dbReference type="GO" id="GO:0003725">
    <property type="term" value="F:double-stranded RNA binding"/>
    <property type="evidence" value="ECO:0007669"/>
    <property type="project" value="TreeGrafter"/>
</dbReference>
<evidence type="ECO:0000313" key="3">
    <source>
        <dbReference type="Proteomes" id="UP000054107"/>
    </source>
</evidence>
<dbReference type="GO" id="GO:0008251">
    <property type="term" value="F:tRNA-specific adenosine deaminase activity"/>
    <property type="evidence" value="ECO:0007669"/>
    <property type="project" value="TreeGrafter"/>
</dbReference>
<keyword evidence="3" id="KW-1185">Reference proteome</keyword>
<dbReference type="SMART" id="SM00552">
    <property type="entry name" value="ADEAMc"/>
    <property type="match status" value="1"/>
</dbReference>
<dbReference type="PANTHER" id="PTHR10910:SF62">
    <property type="entry name" value="AT07585P-RELATED"/>
    <property type="match status" value="1"/>
</dbReference>
<dbReference type="GO" id="GO:0003726">
    <property type="term" value="F:double-stranded RNA adenosine deaminase activity"/>
    <property type="evidence" value="ECO:0007669"/>
    <property type="project" value="TreeGrafter"/>
</dbReference>
<organism evidence="2 3">
    <name type="scientific">Parasitella parasitica</name>
    <dbReference type="NCBI Taxonomy" id="35722"/>
    <lineage>
        <taxon>Eukaryota</taxon>
        <taxon>Fungi</taxon>
        <taxon>Fungi incertae sedis</taxon>
        <taxon>Mucoromycota</taxon>
        <taxon>Mucoromycotina</taxon>
        <taxon>Mucoromycetes</taxon>
        <taxon>Mucorales</taxon>
        <taxon>Mucorineae</taxon>
        <taxon>Mucoraceae</taxon>
        <taxon>Parasitella</taxon>
    </lineage>
</organism>
<evidence type="ECO:0000313" key="2">
    <source>
        <dbReference type="EMBL" id="CEP19319.1"/>
    </source>
</evidence>
<dbReference type="OrthoDB" id="10268011at2759"/>
<dbReference type="InterPro" id="IPR002466">
    <property type="entry name" value="A_deamin"/>
</dbReference>
<dbReference type="Pfam" id="PF02137">
    <property type="entry name" value="A_deamin"/>
    <property type="match status" value="1"/>
</dbReference>
<dbReference type="AlphaFoldDB" id="A0A0B7NW77"/>
<dbReference type="PROSITE" id="PS50141">
    <property type="entry name" value="A_DEAMIN_EDITASE"/>
    <property type="match status" value="1"/>
</dbReference>
<dbReference type="EMBL" id="LN734023">
    <property type="protein sequence ID" value="CEP19319.1"/>
    <property type="molecule type" value="Genomic_DNA"/>
</dbReference>
<reference evidence="2 3" key="1">
    <citation type="submission" date="2014-09" db="EMBL/GenBank/DDBJ databases">
        <authorList>
            <person name="Ellenberger Sabrina"/>
        </authorList>
    </citation>
    <scope>NUCLEOTIDE SEQUENCE [LARGE SCALE GENOMIC DNA]</scope>
    <source>
        <strain evidence="2 3">CBS 412.66</strain>
    </source>
</reference>
<dbReference type="GO" id="GO:0005730">
    <property type="term" value="C:nucleolus"/>
    <property type="evidence" value="ECO:0007669"/>
    <property type="project" value="TreeGrafter"/>
</dbReference>